<gene>
    <name evidence="2" type="ORF">R5W23_001544</name>
</gene>
<name>A0ABU5F0P4_9BACT</name>
<evidence type="ECO:0008006" key="4">
    <source>
        <dbReference type="Google" id="ProtNLM"/>
    </source>
</evidence>
<feature type="transmembrane region" description="Helical" evidence="1">
    <location>
        <begin position="32"/>
        <end position="57"/>
    </location>
</feature>
<dbReference type="Proteomes" id="UP001272242">
    <property type="component" value="Unassembled WGS sequence"/>
</dbReference>
<evidence type="ECO:0000256" key="1">
    <source>
        <dbReference type="SAM" id="Phobius"/>
    </source>
</evidence>
<keyword evidence="1" id="KW-1133">Transmembrane helix</keyword>
<sequence length="149" mass="16740">MPEYVVLGRSFRAKKGQLRDDHGGRVIGSRDAFYLVVYFSPAGAAVASGGLLGGLLAAASSALSDKTVYDQITTLSELPSEVTGHPDWPIKKADRRPVIVVPRSAVKRVKYRWWHTFDLICENQSYYIGPRVFGRRAVLKQLRDWGWEF</sequence>
<evidence type="ECO:0000313" key="2">
    <source>
        <dbReference type="EMBL" id="MDY3560312.1"/>
    </source>
</evidence>
<accession>A0ABU5F0P4</accession>
<comment type="caution">
    <text evidence="2">The sequence shown here is derived from an EMBL/GenBank/DDBJ whole genome shotgun (WGS) entry which is preliminary data.</text>
</comment>
<organism evidence="2 3">
    <name type="scientific">Gemmata algarum</name>
    <dbReference type="NCBI Taxonomy" id="2975278"/>
    <lineage>
        <taxon>Bacteria</taxon>
        <taxon>Pseudomonadati</taxon>
        <taxon>Planctomycetota</taxon>
        <taxon>Planctomycetia</taxon>
        <taxon>Gemmatales</taxon>
        <taxon>Gemmataceae</taxon>
        <taxon>Gemmata</taxon>
    </lineage>
</organism>
<keyword evidence="3" id="KW-1185">Reference proteome</keyword>
<keyword evidence="1" id="KW-0472">Membrane</keyword>
<dbReference type="RefSeq" id="WP_320686904.1">
    <property type="nucleotide sequence ID" value="NZ_JAXBLV010000178.1"/>
</dbReference>
<reference evidence="3" key="1">
    <citation type="journal article" date="2023" name="Mar. Drugs">
        <title>Gemmata algarum, a Novel Planctomycete Isolated from an Algal Mat, Displays Antimicrobial Activity.</title>
        <authorList>
            <person name="Kumar G."/>
            <person name="Kallscheuer N."/>
            <person name="Kashif M."/>
            <person name="Ahamad S."/>
            <person name="Jagadeeshwari U."/>
            <person name="Pannikurungottu S."/>
            <person name="Haufschild T."/>
            <person name="Kabuu M."/>
            <person name="Sasikala C."/>
            <person name="Jogler C."/>
            <person name="Ramana C."/>
        </authorList>
    </citation>
    <scope>NUCLEOTIDE SEQUENCE [LARGE SCALE GENOMIC DNA]</scope>
    <source>
        <strain evidence="3">JC673</strain>
    </source>
</reference>
<evidence type="ECO:0000313" key="3">
    <source>
        <dbReference type="Proteomes" id="UP001272242"/>
    </source>
</evidence>
<proteinExistence type="predicted"/>
<keyword evidence="1" id="KW-0812">Transmembrane</keyword>
<protein>
    <recommendedName>
        <fullName evidence="4">Nucleotide modification associated domain-containing protein</fullName>
    </recommendedName>
</protein>
<dbReference type="EMBL" id="JAXBLV010000178">
    <property type="protein sequence ID" value="MDY3560312.1"/>
    <property type="molecule type" value="Genomic_DNA"/>
</dbReference>